<protein>
    <submittedName>
        <fullName evidence="1">Uncharacterized protein</fullName>
    </submittedName>
</protein>
<dbReference type="RefSeq" id="WP_250195796.1">
    <property type="nucleotide sequence ID" value="NZ_CP097635.1"/>
</dbReference>
<dbReference type="EMBL" id="CP097635">
    <property type="protein sequence ID" value="URI07562.1"/>
    <property type="molecule type" value="Genomic_DNA"/>
</dbReference>
<reference evidence="1" key="1">
    <citation type="submission" date="2022-05" db="EMBL/GenBank/DDBJ databases">
        <title>An RpoN-dependent PEP-CTERM gene is involved in floc formation of an Aquincola tertiaricarbonis strain.</title>
        <authorList>
            <person name="Qiu D."/>
            <person name="Xia M."/>
        </authorList>
    </citation>
    <scope>NUCLEOTIDE SEQUENCE</scope>
    <source>
        <strain evidence="1">RN12</strain>
    </source>
</reference>
<dbReference type="Proteomes" id="UP001056201">
    <property type="component" value="Chromosome 1"/>
</dbReference>
<accession>A0ABY4S6A1</accession>
<evidence type="ECO:0000313" key="2">
    <source>
        <dbReference type="Proteomes" id="UP001056201"/>
    </source>
</evidence>
<name>A0ABY4S6A1_AQUTE</name>
<keyword evidence="2" id="KW-1185">Reference proteome</keyword>
<evidence type="ECO:0000313" key="1">
    <source>
        <dbReference type="EMBL" id="URI07562.1"/>
    </source>
</evidence>
<organism evidence="1 2">
    <name type="scientific">Aquincola tertiaricarbonis</name>
    <dbReference type="NCBI Taxonomy" id="391953"/>
    <lineage>
        <taxon>Bacteria</taxon>
        <taxon>Pseudomonadati</taxon>
        <taxon>Pseudomonadota</taxon>
        <taxon>Betaproteobacteria</taxon>
        <taxon>Burkholderiales</taxon>
        <taxon>Sphaerotilaceae</taxon>
        <taxon>Aquincola</taxon>
    </lineage>
</organism>
<gene>
    <name evidence="1" type="ORF">MW290_02755</name>
</gene>
<sequence>MTWANLHNNENLYGKRISKVDKLGGMNGLPEQVVLSQLLNKAQGLGLTSVYSGMSFTWARATVLNSQVSLDNQTEIVDTGNKSAAICYEDRAFPVSPGNGHLVIRQSLAPCTRCRAAFRAWARQRDSTIVVSADKGYDHAADNTVFIFAPTGAAYQWS</sequence>
<proteinExistence type="predicted"/>